<evidence type="ECO:0000313" key="2">
    <source>
        <dbReference type="Proteomes" id="UP001558613"/>
    </source>
</evidence>
<comment type="caution">
    <text evidence="1">The sequence shown here is derived from an EMBL/GenBank/DDBJ whole genome shotgun (WGS) entry which is preliminary data.</text>
</comment>
<keyword evidence="2" id="KW-1185">Reference proteome</keyword>
<proteinExistence type="predicted"/>
<organism evidence="1 2">
    <name type="scientific">Cirrhinus molitorella</name>
    <name type="common">mud carp</name>
    <dbReference type="NCBI Taxonomy" id="172907"/>
    <lineage>
        <taxon>Eukaryota</taxon>
        <taxon>Metazoa</taxon>
        <taxon>Chordata</taxon>
        <taxon>Craniata</taxon>
        <taxon>Vertebrata</taxon>
        <taxon>Euteleostomi</taxon>
        <taxon>Actinopterygii</taxon>
        <taxon>Neopterygii</taxon>
        <taxon>Teleostei</taxon>
        <taxon>Ostariophysi</taxon>
        <taxon>Cypriniformes</taxon>
        <taxon>Cyprinidae</taxon>
        <taxon>Labeoninae</taxon>
        <taxon>Labeonini</taxon>
        <taxon>Cirrhinus</taxon>
    </lineage>
</organism>
<dbReference type="Proteomes" id="UP001558613">
    <property type="component" value="Unassembled WGS sequence"/>
</dbReference>
<reference evidence="1 2" key="1">
    <citation type="submission" date="2023-09" db="EMBL/GenBank/DDBJ databases">
        <authorList>
            <person name="Wang M."/>
        </authorList>
    </citation>
    <scope>NUCLEOTIDE SEQUENCE [LARGE SCALE GENOMIC DNA]</scope>
    <source>
        <strain evidence="1">GT-2023</strain>
        <tissue evidence="1">Liver</tissue>
    </source>
</reference>
<gene>
    <name evidence="1" type="ORF">QQF64_015334</name>
</gene>
<evidence type="ECO:0000313" key="1">
    <source>
        <dbReference type="EMBL" id="KAL1280734.1"/>
    </source>
</evidence>
<dbReference type="EMBL" id="JAYMGO010000002">
    <property type="protein sequence ID" value="KAL1280734.1"/>
    <property type="molecule type" value="Genomic_DNA"/>
</dbReference>
<protein>
    <submittedName>
        <fullName evidence="1">Uncharacterized protein</fullName>
    </submittedName>
</protein>
<sequence>MQHASKAEFSRNYPKLSEAVHGMSRQRFRRQAHRLEEVPRHICLPCTKLQPKKHIRLSVDDIKYYR</sequence>
<accession>A0ABR3NUZ1</accession>
<name>A0ABR3NUZ1_9TELE</name>